<keyword evidence="2" id="KW-1133">Transmembrane helix</keyword>
<reference evidence="3 4" key="1">
    <citation type="journal article" date="2017" name="Genome Announc.">
        <title>Complete Genome Sequence of Burkholderia stabilis FERMP-21014.</title>
        <authorList>
            <person name="Konishi K."/>
            <person name="Kumagai T."/>
            <person name="Sakasegawa S."/>
            <person name="Tamura T."/>
        </authorList>
    </citation>
    <scope>NUCLEOTIDE SEQUENCE [LARGE SCALE GENOMIC DNA]</scope>
    <source>
        <strain evidence="3 4">FERMP-21014</strain>
    </source>
</reference>
<organism evidence="3 4">
    <name type="scientific">Burkholderia stabilis</name>
    <dbReference type="NCBI Taxonomy" id="95485"/>
    <lineage>
        <taxon>Bacteria</taxon>
        <taxon>Pseudomonadati</taxon>
        <taxon>Pseudomonadota</taxon>
        <taxon>Betaproteobacteria</taxon>
        <taxon>Burkholderiales</taxon>
        <taxon>Burkholderiaceae</taxon>
        <taxon>Burkholderia</taxon>
        <taxon>Burkholderia cepacia complex</taxon>
    </lineage>
</organism>
<keyword evidence="2" id="KW-0812">Transmembrane</keyword>
<evidence type="ECO:0000256" key="2">
    <source>
        <dbReference type="SAM" id="Phobius"/>
    </source>
</evidence>
<name>A0A1Y1BWR1_9BURK</name>
<dbReference type="EMBL" id="AP018112">
    <property type="protein sequence ID" value="BAX62719.1"/>
    <property type="molecule type" value="Genomic_DNA"/>
</dbReference>
<feature type="region of interest" description="Disordered" evidence="1">
    <location>
        <begin position="33"/>
        <end position="52"/>
    </location>
</feature>
<proteinExistence type="predicted"/>
<dbReference type="AlphaFoldDB" id="A0A1Y1BWR1"/>
<dbReference type="Proteomes" id="UP000218432">
    <property type="component" value="Chromosome 2"/>
</dbReference>
<keyword evidence="2" id="KW-0472">Membrane</keyword>
<accession>A0A1Y1BWR1</accession>
<sequence>MENGIVEVVVLLAFVALAVLFFVKSPGRDRLRAKFRHPPLRRPHRPHRHHQP</sequence>
<feature type="transmembrane region" description="Helical" evidence="2">
    <location>
        <begin position="6"/>
        <end position="23"/>
    </location>
</feature>
<protein>
    <submittedName>
        <fullName evidence="3">Uncharacterized protein</fullName>
    </submittedName>
</protein>
<evidence type="ECO:0000313" key="4">
    <source>
        <dbReference type="Proteomes" id="UP000218432"/>
    </source>
</evidence>
<evidence type="ECO:0000256" key="1">
    <source>
        <dbReference type="SAM" id="MobiDB-lite"/>
    </source>
</evidence>
<evidence type="ECO:0000313" key="3">
    <source>
        <dbReference type="EMBL" id="BAX62719.1"/>
    </source>
</evidence>
<gene>
    <name evidence="3" type="ORF">BSFP_055870</name>
</gene>